<accession>K1RS98</accession>
<dbReference type="HOGENOM" id="CLU_331568_0_0_1"/>
<feature type="region of interest" description="Disordered" evidence="7">
    <location>
        <begin position="732"/>
        <end position="778"/>
    </location>
</feature>
<evidence type="ECO:0000256" key="1">
    <source>
        <dbReference type="ARBA" id="ARBA00004123"/>
    </source>
</evidence>
<evidence type="ECO:0000256" key="7">
    <source>
        <dbReference type="SAM" id="MobiDB-lite"/>
    </source>
</evidence>
<evidence type="ECO:0000259" key="8">
    <source>
        <dbReference type="Pfam" id="PF14240"/>
    </source>
</evidence>
<dbReference type="EMBL" id="JH818277">
    <property type="protein sequence ID" value="EKC37366.1"/>
    <property type="molecule type" value="Genomic_DNA"/>
</dbReference>
<keyword evidence="5" id="KW-0804">Transcription</keyword>
<feature type="compositionally biased region" description="Low complexity" evidence="7">
    <location>
        <begin position="463"/>
        <end position="475"/>
    </location>
</feature>
<dbReference type="PANTHER" id="PTHR12632">
    <property type="entry name" value="TRANSCRIPTION FACTOR NF-Y ALPHA-RELATED"/>
    <property type="match status" value="1"/>
</dbReference>
<dbReference type="PROSITE" id="PS00686">
    <property type="entry name" value="NFYA_HAP2_1"/>
    <property type="match status" value="1"/>
</dbReference>
<dbReference type="InParanoid" id="K1RS98"/>
<feature type="domain" description="YHYH" evidence="8">
    <location>
        <begin position="261"/>
        <end position="359"/>
    </location>
</feature>
<dbReference type="SMART" id="SM00521">
    <property type="entry name" value="CBF"/>
    <property type="match status" value="1"/>
</dbReference>
<dbReference type="InterPro" id="IPR025924">
    <property type="entry name" value="YHYH_dom"/>
</dbReference>
<comment type="subcellular location">
    <subcellularLocation>
        <location evidence="1">Nucleus</location>
    </subcellularLocation>
</comment>
<keyword evidence="4" id="KW-0010">Activator</keyword>
<keyword evidence="2" id="KW-0805">Transcription regulation</keyword>
<dbReference type="PRINTS" id="PR00616">
    <property type="entry name" value="CCAATSUBUNTB"/>
</dbReference>
<dbReference type="Pfam" id="PF02045">
    <property type="entry name" value="CBFB_NFYA"/>
    <property type="match status" value="1"/>
</dbReference>
<evidence type="ECO:0000256" key="2">
    <source>
        <dbReference type="ARBA" id="ARBA00023015"/>
    </source>
</evidence>
<feature type="domain" description="YHYH" evidence="8">
    <location>
        <begin position="40"/>
        <end position="146"/>
    </location>
</feature>
<dbReference type="GO" id="GO:0003677">
    <property type="term" value="F:DNA binding"/>
    <property type="evidence" value="ECO:0007669"/>
    <property type="project" value="UniProtKB-KW"/>
</dbReference>
<evidence type="ECO:0000256" key="4">
    <source>
        <dbReference type="ARBA" id="ARBA00023159"/>
    </source>
</evidence>
<dbReference type="InterPro" id="IPR001289">
    <property type="entry name" value="NFYA"/>
</dbReference>
<proteinExistence type="predicted"/>
<name>K1RS98_MAGGI</name>
<dbReference type="InterPro" id="IPR018362">
    <property type="entry name" value="CCAAT-binding_factor_CS"/>
</dbReference>
<evidence type="ECO:0000256" key="5">
    <source>
        <dbReference type="ARBA" id="ARBA00023163"/>
    </source>
</evidence>
<evidence type="ECO:0000256" key="6">
    <source>
        <dbReference type="ARBA" id="ARBA00023242"/>
    </source>
</evidence>
<keyword evidence="6" id="KW-0539">Nucleus</keyword>
<keyword evidence="3" id="KW-0238">DNA-binding</keyword>
<dbReference type="GO" id="GO:0016602">
    <property type="term" value="C:CCAAT-binding factor complex"/>
    <property type="evidence" value="ECO:0007669"/>
    <property type="project" value="InterPro"/>
</dbReference>
<feature type="region of interest" description="Disordered" evidence="7">
    <location>
        <begin position="438"/>
        <end position="475"/>
    </location>
</feature>
<evidence type="ECO:0000256" key="3">
    <source>
        <dbReference type="ARBA" id="ARBA00023125"/>
    </source>
</evidence>
<feature type="compositionally biased region" description="Basic and acidic residues" evidence="7">
    <location>
        <begin position="443"/>
        <end position="457"/>
    </location>
</feature>
<organism evidence="9">
    <name type="scientific">Magallana gigas</name>
    <name type="common">Pacific oyster</name>
    <name type="synonym">Crassostrea gigas</name>
    <dbReference type="NCBI Taxonomy" id="29159"/>
    <lineage>
        <taxon>Eukaryota</taxon>
        <taxon>Metazoa</taxon>
        <taxon>Spiralia</taxon>
        <taxon>Lophotrochozoa</taxon>
        <taxon>Mollusca</taxon>
        <taxon>Bivalvia</taxon>
        <taxon>Autobranchia</taxon>
        <taxon>Pteriomorphia</taxon>
        <taxon>Ostreida</taxon>
        <taxon>Ostreoidea</taxon>
        <taxon>Ostreidae</taxon>
        <taxon>Magallana</taxon>
    </lineage>
</organism>
<reference evidence="9" key="1">
    <citation type="journal article" date="2012" name="Nature">
        <title>The oyster genome reveals stress adaptation and complexity of shell formation.</title>
        <authorList>
            <person name="Zhang G."/>
            <person name="Fang X."/>
            <person name="Guo X."/>
            <person name="Li L."/>
            <person name="Luo R."/>
            <person name="Xu F."/>
            <person name="Yang P."/>
            <person name="Zhang L."/>
            <person name="Wang X."/>
            <person name="Qi H."/>
            <person name="Xiong Z."/>
            <person name="Que H."/>
            <person name="Xie Y."/>
            <person name="Holland P.W."/>
            <person name="Paps J."/>
            <person name="Zhu Y."/>
            <person name="Wu F."/>
            <person name="Chen Y."/>
            <person name="Wang J."/>
            <person name="Peng C."/>
            <person name="Meng J."/>
            <person name="Yang L."/>
            <person name="Liu J."/>
            <person name="Wen B."/>
            <person name="Zhang N."/>
            <person name="Huang Z."/>
            <person name="Zhu Q."/>
            <person name="Feng Y."/>
            <person name="Mount A."/>
            <person name="Hedgecock D."/>
            <person name="Xu Z."/>
            <person name="Liu Y."/>
            <person name="Domazet-Loso T."/>
            <person name="Du Y."/>
            <person name="Sun X."/>
            <person name="Zhang S."/>
            <person name="Liu B."/>
            <person name="Cheng P."/>
            <person name="Jiang X."/>
            <person name="Li J."/>
            <person name="Fan D."/>
            <person name="Wang W."/>
            <person name="Fu W."/>
            <person name="Wang T."/>
            <person name="Wang B."/>
            <person name="Zhang J."/>
            <person name="Peng Z."/>
            <person name="Li Y."/>
            <person name="Li N."/>
            <person name="Wang J."/>
            <person name="Chen M."/>
            <person name="He Y."/>
            <person name="Tan F."/>
            <person name="Song X."/>
            <person name="Zheng Q."/>
            <person name="Huang R."/>
            <person name="Yang H."/>
            <person name="Du X."/>
            <person name="Chen L."/>
            <person name="Yang M."/>
            <person name="Gaffney P.M."/>
            <person name="Wang S."/>
            <person name="Luo L."/>
            <person name="She Z."/>
            <person name="Ming Y."/>
            <person name="Huang W."/>
            <person name="Zhang S."/>
            <person name="Huang B."/>
            <person name="Zhang Y."/>
            <person name="Qu T."/>
            <person name="Ni P."/>
            <person name="Miao G."/>
            <person name="Wang J."/>
            <person name="Wang Q."/>
            <person name="Steinberg C.E."/>
            <person name="Wang H."/>
            <person name="Li N."/>
            <person name="Qian L."/>
            <person name="Zhang G."/>
            <person name="Li Y."/>
            <person name="Yang H."/>
            <person name="Liu X."/>
            <person name="Wang J."/>
            <person name="Yin Y."/>
            <person name="Wang J."/>
        </authorList>
    </citation>
    <scope>NUCLEOTIDE SEQUENCE [LARGE SCALE GENOMIC DNA]</scope>
    <source>
        <strain evidence="9">05x7-T-G4-1.051#20</strain>
    </source>
</reference>
<dbReference type="AlphaFoldDB" id="K1RS98"/>
<gene>
    <name evidence="9" type="ORF">CGI_10002627</name>
</gene>
<dbReference type="Gene3D" id="6.10.250.2430">
    <property type="match status" value="1"/>
</dbReference>
<sequence length="864" mass="92753">MTVCISENNCRFYISASGLPDHETERVNPNTATAQNYNVSIPKVPEIVSVPGCVGLGMIGITRTGVAIYNPLAGDLSNAVEGASPEVFDKCDGHASPGGAYHYHKIPESCMYKGEVEEFIGVALDGFPIYGPRVSKSQNVTESELDKCHRKVVNGSYRYYVTDKFPYYLGCFKGRVVNPNTMTQYNCSSNNTRPSLMVLSSAGLTREEIVQFKATGKYGASVAVYESDSAVFYISASGLPDHETEKVNPNTATAKNYNLSIPKTPEIVPVPGCVGLGMIGITRTGVAIYNPLAGDLSNAVEGASPEVFDKCDGHASPDGAYHYHKIPESCMYKGDVEEFIGVALDGFPIYGPRVSESQNVTESELDKCHGKVVNGSYRYYVTDKFPYYLGCFKGRVVNPNTMTQYNCSSNNTHWNLENYGYSYYLCHCVNSGTGSGGGGGGRPRPECAPENPNRPRDCPPCPREGCPSPKTSTPKTITGNMTGVQDGSSAAAHVVLEINVLVVFFQMTFLYLLPEKRSEMSENDTYTVFDSETQQPLTVTVAPGGGDETHGTIQYITQDGVQIQQITQPGGEIVQVADGTLSNLQNFTSVSQATPIASGAGQIVQTSNIVQQPNSLMVQGSPQVSTSAQMTPAVGVPQMLFLNQVTVNGQTSFVLVDANNKPVQLPQGIQVINLPTQPANQQVPVNNDTGEEPLYVNAKQYHRILKRRQARAKLEALGRIPKERQKYLYESRHRHALNRQRGSGGVFVKGPKDSVGGGEGGADKKNGRDNTSSPAPIHTTHVPIAIAPSSAQPQSSNFNMSQLAAGNIPSVSLSGLPSNIAQQLSSGQITISTPSGILNVNNINNSNGAETVDTKGDFITSLAT</sequence>
<evidence type="ECO:0000313" key="9">
    <source>
        <dbReference type="EMBL" id="EKC37366.1"/>
    </source>
</evidence>
<dbReference type="PROSITE" id="PS51152">
    <property type="entry name" value="NFYA_HAP2_2"/>
    <property type="match status" value="1"/>
</dbReference>
<dbReference type="Pfam" id="PF14240">
    <property type="entry name" value="YHYH"/>
    <property type="match status" value="2"/>
</dbReference>
<dbReference type="GO" id="GO:0003700">
    <property type="term" value="F:DNA-binding transcription factor activity"/>
    <property type="evidence" value="ECO:0007669"/>
    <property type="project" value="InterPro"/>
</dbReference>
<protein>
    <submittedName>
        <fullName evidence="9">Nuclear transcription factor Y subunit alpha</fullName>
    </submittedName>
</protein>